<reference evidence="2 3" key="1">
    <citation type="submission" date="2018-04" db="EMBL/GenBank/DDBJ databases">
        <title>Flavobacterium sp. nov., isolated from glacier ice.</title>
        <authorList>
            <person name="Liu Q."/>
            <person name="Xin Y.-H."/>
        </authorList>
    </citation>
    <scope>NUCLEOTIDE SEQUENCE [LARGE SCALE GENOMIC DNA]</scope>
    <source>
        <strain evidence="2 3">RB1R5</strain>
    </source>
</reference>
<dbReference type="AlphaFoldDB" id="A0A2U1JLQ8"/>
<dbReference type="RefSeq" id="WP_133242638.1">
    <property type="nucleotide sequence ID" value="NZ_QCZI01000004.1"/>
</dbReference>
<feature type="domain" description="HYR-like" evidence="1">
    <location>
        <begin position="444"/>
        <end position="513"/>
    </location>
</feature>
<dbReference type="OrthoDB" id="599464at2"/>
<keyword evidence="3" id="KW-1185">Reference proteome</keyword>
<feature type="domain" description="HYR-like" evidence="1">
    <location>
        <begin position="363"/>
        <end position="433"/>
    </location>
</feature>
<evidence type="ECO:0000313" key="3">
    <source>
        <dbReference type="Proteomes" id="UP000245449"/>
    </source>
</evidence>
<comment type="caution">
    <text evidence="2">The sequence shown here is derived from an EMBL/GenBank/DDBJ whole genome shotgun (WGS) entry which is preliminary data.</text>
</comment>
<dbReference type="InterPro" id="IPR057078">
    <property type="entry name" value="HYR-4C"/>
</dbReference>
<dbReference type="PANTHER" id="PTHR46343:SF2">
    <property type="entry name" value="SUSHI_VON WILLEBRAND FACTOR TYPE A_EGF_PENTRAXIN DOMAIN-CONTAINING 1"/>
    <property type="match status" value="1"/>
</dbReference>
<gene>
    <name evidence="2" type="ORF">DB895_04090</name>
</gene>
<dbReference type="Proteomes" id="UP000245449">
    <property type="component" value="Unassembled WGS sequence"/>
</dbReference>
<dbReference type="Pfam" id="PF13585">
    <property type="entry name" value="CHU_C"/>
    <property type="match status" value="1"/>
</dbReference>
<accession>A0A2U1JLQ8</accession>
<dbReference type="PANTHER" id="PTHR46343">
    <property type="entry name" value="HYR DOMAIN-CONTAINING PROTEIN"/>
    <property type="match status" value="1"/>
</dbReference>
<sequence length="937" mass="98517">ACAGSYSVTRTWIAKDSCNNSSTASQTINVQDITAPIIAALPDVSTINCPAIPLFAQASATDECNSAFELTFEDVKTDGACAGSYSVTRTWIAKDSCNNSSTASQTINVQDITAPVIAALPDVSTINCPAMPVFAQASATDECNSAFELTFEDVKTDGACAGSYSVTRTWIAKDSCNNSSTASQTINVQDITAPVIAALPDVSTINCPAMPVFAQASATDECNSAFELTFEDVKTDGACAGSYSVTRTWTAKDGCNNSSTASQTINVQDITAPVITAQASNITVECDGLGNETAMTDWLASNGGATATDTCSNVTWSNNFDILSNDCSAAVTVQFTAKDACGNTSNTSATFNVKDSTAPLAPDAPINLTVACAGEVPPAGSLTATDNCNGTITAQGLDAIAPGNCPNSFIITRTWTFTDACNNSSSTTQIINVIDNVAPVAPVAPANLTVTCPSEVPPANSLTATDNCEDQITVQGEDAITPGNCPNSFIITRTWIFSDACGNTSSTVQTINVIDTMAPVFAELPAPITISCPAKPEFTQASAIDNCGGGFTLTFADVKTLGANSSTFSVVRTWTAIDTCGNISTTTQTINVEDKTAPIAPILSTITEQCSATIIAPIAIDGCVGNVIGTTSDPLTYTSQGTFIIHWTFNDGNGNNFSANQTVIIDDTIAPIIPELADVTGLCSATAPTPTTTDNCSGTITATTNDPLTYNLEGTHSIIWTFNDGNGNTSTAIQKVIVSSSNDTTQGTPGYVKCNSDVDLKINLTELLPQGTPTGGTWSDEINQNSIKNNQYIPNGIEVGDYTLKYVVEVGNCSKTVAVVMTVDNDCVVEPACSFLVHNAFSPNNDNINELFIIENIDQIACFPTNTVTIYNRWGILVFETEQYDNSTKVFRGFSEGRVTIDKSSELPAGTYFYIIKYFDANKGVEEHKEGYLYLTR</sequence>
<dbReference type="EMBL" id="QCZI01000004">
    <property type="protein sequence ID" value="PWA06090.1"/>
    <property type="molecule type" value="Genomic_DNA"/>
</dbReference>
<evidence type="ECO:0000313" key="2">
    <source>
        <dbReference type="EMBL" id="PWA06090.1"/>
    </source>
</evidence>
<feature type="non-terminal residue" evidence="2">
    <location>
        <position position="1"/>
    </location>
</feature>
<proteinExistence type="predicted"/>
<dbReference type="InterPro" id="IPR043555">
    <property type="entry name" value="SRPX-like"/>
</dbReference>
<protein>
    <recommendedName>
        <fullName evidence="1">HYR-like domain-containing protein</fullName>
    </recommendedName>
</protein>
<evidence type="ECO:0000259" key="1">
    <source>
        <dbReference type="Pfam" id="PF23237"/>
    </source>
</evidence>
<organism evidence="2 3">
    <name type="scientific">Flavobacterium psychrotolerans</name>
    <dbReference type="NCBI Taxonomy" id="2169410"/>
    <lineage>
        <taxon>Bacteria</taxon>
        <taxon>Pseudomonadati</taxon>
        <taxon>Bacteroidota</taxon>
        <taxon>Flavobacteriia</taxon>
        <taxon>Flavobacteriales</taxon>
        <taxon>Flavobacteriaceae</taxon>
        <taxon>Flavobacterium</taxon>
    </lineage>
</organism>
<dbReference type="Pfam" id="PF23237">
    <property type="entry name" value="HYR_4C"/>
    <property type="match status" value="2"/>
</dbReference>
<name>A0A2U1JLQ8_9FLAO</name>